<proteinExistence type="inferred from homology"/>
<evidence type="ECO:0000256" key="3">
    <source>
        <dbReference type="ARBA" id="ARBA00005174"/>
    </source>
</evidence>
<dbReference type="InterPro" id="IPR013815">
    <property type="entry name" value="ATP_grasp_subdomain_1"/>
</dbReference>
<evidence type="ECO:0000259" key="16">
    <source>
        <dbReference type="PROSITE" id="PS50975"/>
    </source>
</evidence>
<name>A0A5S4ZU98_9FIRM</name>
<organism evidence="17 18">
    <name type="scientific">Desulfallas thermosapovorans DSM 6562</name>
    <dbReference type="NCBI Taxonomy" id="1121431"/>
    <lineage>
        <taxon>Bacteria</taxon>
        <taxon>Bacillati</taxon>
        <taxon>Bacillota</taxon>
        <taxon>Clostridia</taxon>
        <taxon>Eubacteriales</taxon>
        <taxon>Desulfallaceae</taxon>
        <taxon>Desulfallas</taxon>
    </lineage>
</organism>
<keyword evidence="5 14" id="KW-0436">Ligase</keyword>
<evidence type="ECO:0000256" key="15">
    <source>
        <dbReference type="PROSITE-ProRule" id="PRU00409"/>
    </source>
</evidence>
<evidence type="ECO:0000256" key="13">
    <source>
        <dbReference type="ARBA" id="ARBA00042864"/>
    </source>
</evidence>
<dbReference type="GO" id="GO:0009113">
    <property type="term" value="P:purine nucleobase biosynthetic process"/>
    <property type="evidence" value="ECO:0007669"/>
    <property type="project" value="InterPro"/>
</dbReference>
<comment type="catalytic activity">
    <reaction evidence="14">
        <text>5-phospho-beta-D-ribosylamine + glycine + ATP = N(1)-(5-phospho-beta-D-ribosyl)glycinamide + ADP + phosphate + H(+)</text>
        <dbReference type="Rhea" id="RHEA:17453"/>
        <dbReference type="ChEBI" id="CHEBI:15378"/>
        <dbReference type="ChEBI" id="CHEBI:30616"/>
        <dbReference type="ChEBI" id="CHEBI:43474"/>
        <dbReference type="ChEBI" id="CHEBI:57305"/>
        <dbReference type="ChEBI" id="CHEBI:58681"/>
        <dbReference type="ChEBI" id="CHEBI:143788"/>
        <dbReference type="ChEBI" id="CHEBI:456216"/>
        <dbReference type="EC" id="6.3.4.13"/>
    </reaction>
</comment>
<dbReference type="Pfam" id="PF02843">
    <property type="entry name" value="GARS_C"/>
    <property type="match status" value="1"/>
</dbReference>
<keyword evidence="6" id="KW-0479">Metal-binding</keyword>
<evidence type="ECO:0000256" key="8">
    <source>
        <dbReference type="ARBA" id="ARBA00022755"/>
    </source>
</evidence>
<dbReference type="InterPro" id="IPR020559">
    <property type="entry name" value="PRibGlycinamide_synth_CS"/>
</dbReference>
<dbReference type="InterPro" id="IPR020562">
    <property type="entry name" value="PRibGlycinamide_synth_N"/>
</dbReference>
<feature type="domain" description="ATP-grasp" evidence="16">
    <location>
        <begin position="107"/>
        <end position="313"/>
    </location>
</feature>
<evidence type="ECO:0000256" key="10">
    <source>
        <dbReference type="ARBA" id="ARBA00023211"/>
    </source>
</evidence>
<dbReference type="FunFam" id="3.40.50.20:FF:000006">
    <property type="entry name" value="Phosphoribosylamine--glycine ligase, chloroplastic"/>
    <property type="match status" value="1"/>
</dbReference>
<dbReference type="PROSITE" id="PS50975">
    <property type="entry name" value="ATP_GRASP"/>
    <property type="match status" value="1"/>
</dbReference>
<evidence type="ECO:0000256" key="5">
    <source>
        <dbReference type="ARBA" id="ARBA00022598"/>
    </source>
</evidence>
<dbReference type="Gene3D" id="3.90.600.10">
    <property type="entry name" value="Phosphoribosylglycinamide synthetase, C-terminal domain"/>
    <property type="match status" value="1"/>
</dbReference>
<dbReference type="EC" id="6.3.4.13" evidence="4 14"/>
<evidence type="ECO:0000256" key="14">
    <source>
        <dbReference type="HAMAP-Rule" id="MF_00138"/>
    </source>
</evidence>
<dbReference type="RefSeq" id="WP_166511248.1">
    <property type="nucleotide sequence ID" value="NZ_VNHM01000005.1"/>
</dbReference>
<evidence type="ECO:0000256" key="12">
    <source>
        <dbReference type="ARBA" id="ARBA00042242"/>
    </source>
</evidence>
<dbReference type="Pfam" id="PF01071">
    <property type="entry name" value="GARS_A"/>
    <property type="match status" value="1"/>
</dbReference>
<evidence type="ECO:0000256" key="9">
    <source>
        <dbReference type="ARBA" id="ARBA00022840"/>
    </source>
</evidence>
<evidence type="ECO:0000256" key="2">
    <source>
        <dbReference type="ARBA" id="ARBA00001946"/>
    </source>
</evidence>
<dbReference type="AlphaFoldDB" id="A0A5S4ZU98"/>
<dbReference type="Pfam" id="PF02844">
    <property type="entry name" value="GARS_N"/>
    <property type="match status" value="1"/>
</dbReference>
<dbReference type="NCBIfam" id="TIGR00877">
    <property type="entry name" value="purD"/>
    <property type="match status" value="1"/>
</dbReference>
<evidence type="ECO:0000256" key="1">
    <source>
        <dbReference type="ARBA" id="ARBA00001936"/>
    </source>
</evidence>
<dbReference type="GO" id="GO:0005524">
    <property type="term" value="F:ATP binding"/>
    <property type="evidence" value="ECO:0007669"/>
    <property type="project" value="UniProtKB-UniRule"/>
</dbReference>
<dbReference type="GO" id="GO:0046872">
    <property type="term" value="F:metal ion binding"/>
    <property type="evidence" value="ECO:0007669"/>
    <property type="project" value="UniProtKB-KW"/>
</dbReference>
<dbReference type="UniPathway" id="UPA00074">
    <property type="reaction ID" value="UER00125"/>
</dbReference>
<dbReference type="FunFam" id="3.90.600.10:FF:000001">
    <property type="entry name" value="Trifunctional purine biosynthetic protein adenosine-3"/>
    <property type="match status" value="1"/>
</dbReference>
<comment type="similarity">
    <text evidence="11 14">Belongs to the GARS family.</text>
</comment>
<gene>
    <name evidence="14" type="primary">purD</name>
    <name evidence="17" type="ORF">LX24_01227</name>
</gene>
<dbReference type="HAMAP" id="MF_00138">
    <property type="entry name" value="GARS"/>
    <property type="match status" value="1"/>
</dbReference>
<sequence length="421" mass="44777">MKVLIVGGGGREHALAWKINQSSRVKKIFCAPGNAGIAQLAECVDIKDSNIPAIVDLVRQEKIDLTVVGPEAPLVAGLVDILEKEGYPVFGPRRRAAEIEGSKVLAKDIMYKYGIPTARYAVFDNAQKARDYIKQLSGPCVVKADGLAAGKGVIVAGDEQTALAAVNDIMESKVFGAAGNRVVVEECLQGEEVSLLAFTDGEHVVPMLAAQDHKQVYDNDTGPNTGGMGAYAPAPVLTPELTQQVLEKVMIPAVRGMAAEDRPYRGVLYAGLMMTEQGPQVLEFNARFGDPETQPLLMMLESDLVDVMEALLAGELNKVNLRWYDGACVCVVLASGGYPGPYGKGEVITGLADLPPNVVAFHAGTAYKGGQVVTAGGRVLGITARAAGIPEAIELAYQGVSRVKFNGMHYRRDIGKKAISR</sequence>
<dbReference type="PROSITE" id="PS00184">
    <property type="entry name" value="GARS"/>
    <property type="match status" value="1"/>
</dbReference>
<keyword evidence="7 15" id="KW-0547">Nucleotide-binding</keyword>
<keyword evidence="10" id="KW-0464">Manganese</keyword>
<dbReference type="FunFam" id="3.30.1490.20:FF:000006">
    <property type="entry name" value="phosphoribosylamine--glycine ligase, chloroplastic-like"/>
    <property type="match status" value="1"/>
</dbReference>
<comment type="cofactor">
    <cofactor evidence="2">
        <name>Mg(2+)</name>
        <dbReference type="ChEBI" id="CHEBI:18420"/>
    </cofactor>
</comment>
<accession>A0A5S4ZU98</accession>
<dbReference type="SUPFAM" id="SSF52440">
    <property type="entry name" value="PreATP-grasp domain"/>
    <property type="match status" value="1"/>
</dbReference>
<dbReference type="SMART" id="SM01210">
    <property type="entry name" value="GARS_C"/>
    <property type="match status" value="1"/>
</dbReference>
<dbReference type="Gene3D" id="3.30.470.20">
    <property type="entry name" value="ATP-grasp fold, B domain"/>
    <property type="match status" value="1"/>
</dbReference>
<evidence type="ECO:0000313" key="17">
    <source>
        <dbReference type="EMBL" id="TYO96270.1"/>
    </source>
</evidence>
<keyword evidence="8 14" id="KW-0658">Purine biosynthesis</keyword>
<dbReference type="FunFam" id="3.30.470.20:FF:000018">
    <property type="entry name" value="Trifunctional purine biosynthetic protein adenosine-3"/>
    <property type="match status" value="1"/>
</dbReference>
<dbReference type="EMBL" id="VNHM01000005">
    <property type="protein sequence ID" value="TYO96270.1"/>
    <property type="molecule type" value="Genomic_DNA"/>
</dbReference>
<dbReference type="PANTHER" id="PTHR43472">
    <property type="entry name" value="PHOSPHORIBOSYLAMINE--GLYCINE LIGASE"/>
    <property type="match status" value="1"/>
</dbReference>
<comment type="cofactor">
    <cofactor evidence="1">
        <name>Mn(2+)</name>
        <dbReference type="ChEBI" id="CHEBI:29035"/>
    </cofactor>
</comment>
<dbReference type="InterPro" id="IPR037123">
    <property type="entry name" value="PRibGlycinamide_synth_C_sf"/>
</dbReference>
<dbReference type="Gene3D" id="3.30.1490.20">
    <property type="entry name" value="ATP-grasp fold, A domain"/>
    <property type="match status" value="1"/>
</dbReference>
<evidence type="ECO:0000256" key="7">
    <source>
        <dbReference type="ARBA" id="ARBA00022741"/>
    </source>
</evidence>
<dbReference type="InterPro" id="IPR016185">
    <property type="entry name" value="PreATP-grasp_dom_sf"/>
</dbReference>
<evidence type="ECO:0000313" key="18">
    <source>
        <dbReference type="Proteomes" id="UP000323166"/>
    </source>
</evidence>
<keyword evidence="9 15" id="KW-0067">ATP-binding</keyword>
<reference evidence="17 18" key="1">
    <citation type="submission" date="2019-07" db="EMBL/GenBank/DDBJ databases">
        <title>Genomic Encyclopedia of Type Strains, Phase I: the one thousand microbial genomes (KMG-I) project.</title>
        <authorList>
            <person name="Kyrpides N."/>
        </authorList>
    </citation>
    <scope>NUCLEOTIDE SEQUENCE [LARGE SCALE GENOMIC DNA]</scope>
    <source>
        <strain evidence="17 18">DSM 6562</strain>
    </source>
</reference>
<comment type="pathway">
    <text evidence="3 14">Purine metabolism; IMP biosynthesis via de novo pathway; N(1)-(5-phospho-D-ribosyl)glycinamide from 5-phospho-alpha-D-ribose 1-diphosphate: step 2/2.</text>
</comment>
<dbReference type="GO" id="GO:0006189">
    <property type="term" value="P:'de novo' IMP biosynthetic process"/>
    <property type="evidence" value="ECO:0007669"/>
    <property type="project" value="UniProtKB-UniRule"/>
</dbReference>
<dbReference type="PANTHER" id="PTHR43472:SF1">
    <property type="entry name" value="PHOSPHORIBOSYLAMINE--GLYCINE LIGASE, CHLOROPLASTIC"/>
    <property type="match status" value="1"/>
</dbReference>
<protein>
    <recommendedName>
        <fullName evidence="4 14">Phosphoribosylamine--glycine ligase</fullName>
        <ecNumber evidence="4 14">6.3.4.13</ecNumber>
    </recommendedName>
    <alternativeName>
        <fullName evidence="14">GARS</fullName>
    </alternativeName>
    <alternativeName>
        <fullName evidence="12 14">Glycinamide ribonucleotide synthetase</fullName>
    </alternativeName>
    <alternativeName>
        <fullName evidence="13 14">Phosphoribosylglycinamide synthetase</fullName>
    </alternativeName>
</protein>
<dbReference type="InterPro" id="IPR000115">
    <property type="entry name" value="PRibGlycinamide_synth"/>
</dbReference>
<dbReference type="SUPFAM" id="SSF56059">
    <property type="entry name" value="Glutathione synthetase ATP-binding domain-like"/>
    <property type="match status" value="1"/>
</dbReference>
<dbReference type="InterPro" id="IPR011761">
    <property type="entry name" value="ATP-grasp"/>
</dbReference>
<evidence type="ECO:0000256" key="6">
    <source>
        <dbReference type="ARBA" id="ARBA00022723"/>
    </source>
</evidence>
<dbReference type="InterPro" id="IPR011054">
    <property type="entry name" value="Rudment_hybrid_motif"/>
</dbReference>
<dbReference type="Proteomes" id="UP000323166">
    <property type="component" value="Unassembled WGS sequence"/>
</dbReference>
<comment type="caution">
    <text evidence="17">The sequence shown here is derived from an EMBL/GenBank/DDBJ whole genome shotgun (WGS) entry which is preliminary data.</text>
</comment>
<dbReference type="SMART" id="SM01209">
    <property type="entry name" value="GARS_A"/>
    <property type="match status" value="1"/>
</dbReference>
<evidence type="ECO:0000256" key="4">
    <source>
        <dbReference type="ARBA" id="ARBA00013255"/>
    </source>
</evidence>
<keyword evidence="18" id="KW-1185">Reference proteome</keyword>
<dbReference type="InterPro" id="IPR020560">
    <property type="entry name" value="PRibGlycinamide_synth_C-dom"/>
</dbReference>
<dbReference type="SUPFAM" id="SSF51246">
    <property type="entry name" value="Rudiment single hybrid motif"/>
    <property type="match status" value="1"/>
</dbReference>
<dbReference type="Gene3D" id="3.40.50.20">
    <property type="match status" value="1"/>
</dbReference>
<evidence type="ECO:0000256" key="11">
    <source>
        <dbReference type="ARBA" id="ARBA00038345"/>
    </source>
</evidence>
<dbReference type="InterPro" id="IPR020561">
    <property type="entry name" value="PRibGlycinamid_synth_ATP-grasp"/>
</dbReference>
<dbReference type="GO" id="GO:0004637">
    <property type="term" value="F:phosphoribosylamine-glycine ligase activity"/>
    <property type="evidence" value="ECO:0007669"/>
    <property type="project" value="UniProtKB-UniRule"/>
</dbReference>